<accession>A0A8J4AT66</accession>
<evidence type="ECO:0000313" key="1">
    <source>
        <dbReference type="EMBL" id="GIL47369.1"/>
    </source>
</evidence>
<dbReference type="Proteomes" id="UP000747399">
    <property type="component" value="Unassembled WGS sequence"/>
</dbReference>
<comment type="caution">
    <text evidence="1">The sequence shown here is derived from an EMBL/GenBank/DDBJ whole genome shotgun (WGS) entry which is preliminary data.</text>
</comment>
<reference evidence="1" key="1">
    <citation type="journal article" date="2021" name="Proc. Natl. Acad. Sci. U.S.A.">
        <title>Three genomes in the algal genus Volvox reveal the fate of a haploid sex-determining region after a transition to homothallism.</title>
        <authorList>
            <person name="Yamamoto K."/>
            <person name="Hamaji T."/>
            <person name="Kawai-Toyooka H."/>
            <person name="Matsuzaki R."/>
            <person name="Takahashi F."/>
            <person name="Nishimura Y."/>
            <person name="Kawachi M."/>
            <person name="Noguchi H."/>
            <person name="Minakuchi Y."/>
            <person name="Umen J.G."/>
            <person name="Toyoda A."/>
            <person name="Nozaki H."/>
        </authorList>
    </citation>
    <scope>NUCLEOTIDE SEQUENCE</scope>
    <source>
        <strain evidence="1">NIES-3780</strain>
    </source>
</reference>
<dbReference type="AlphaFoldDB" id="A0A8J4AT66"/>
<keyword evidence="2" id="KW-1185">Reference proteome</keyword>
<evidence type="ECO:0000313" key="2">
    <source>
        <dbReference type="Proteomes" id="UP000747399"/>
    </source>
</evidence>
<dbReference type="EMBL" id="BNCO01000004">
    <property type="protein sequence ID" value="GIL47369.1"/>
    <property type="molecule type" value="Genomic_DNA"/>
</dbReference>
<name>A0A8J4AT66_9CHLO</name>
<proteinExistence type="predicted"/>
<feature type="non-terminal residue" evidence="1">
    <location>
        <position position="128"/>
    </location>
</feature>
<gene>
    <name evidence="1" type="ORF">Vafri_4206</name>
</gene>
<sequence>MGRLTHSFHAAAMPCVPARGKERGAALQEGCLEALLGPTDGWMVERARWAALHRDCMTSSGCVVSGAAAHREQHAPARVRFASERPAAGAFGGGKHLPDSPKPLSLSLSLPIREDGFSQQAVCISTEK</sequence>
<protein>
    <submittedName>
        <fullName evidence="1">Uncharacterized protein</fullName>
    </submittedName>
</protein>
<organism evidence="1 2">
    <name type="scientific">Volvox africanus</name>
    <dbReference type="NCBI Taxonomy" id="51714"/>
    <lineage>
        <taxon>Eukaryota</taxon>
        <taxon>Viridiplantae</taxon>
        <taxon>Chlorophyta</taxon>
        <taxon>core chlorophytes</taxon>
        <taxon>Chlorophyceae</taxon>
        <taxon>CS clade</taxon>
        <taxon>Chlamydomonadales</taxon>
        <taxon>Volvocaceae</taxon>
        <taxon>Volvox</taxon>
    </lineage>
</organism>